<dbReference type="AlphaFoldDB" id="A0A9E6MZV2"/>
<proteinExistence type="predicted"/>
<dbReference type="RefSeq" id="WP_273145587.1">
    <property type="nucleotide sequence ID" value="NZ_CP053675.1"/>
</dbReference>
<protein>
    <submittedName>
        <fullName evidence="1">Uncharacterized protein</fullName>
    </submittedName>
</protein>
<dbReference type="Proteomes" id="UP000683551">
    <property type="component" value="Chromosome"/>
</dbReference>
<dbReference type="EMBL" id="CP071137">
    <property type="protein sequence ID" value="QWY78102.1"/>
    <property type="molecule type" value="Genomic_DNA"/>
</dbReference>
<accession>A0A9E6MZV2</accession>
<reference evidence="1" key="1">
    <citation type="submission" date="2021-02" db="EMBL/GenBank/DDBJ databases">
        <title>Comparative genomics of Ferrovum myxofaciens strains, predominant extremophile bacteria forming large biofilm stalactites in acid mine ecosystems.</title>
        <authorList>
            <person name="Burkartova K."/>
            <person name="Ridl J."/>
            <person name="Pajer P."/>
            <person name="Falteisek L."/>
        </authorList>
    </citation>
    <scope>NUCLEOTIDE SEQUENCE</scope>
    <source>
        <strain evidence="1">MI1III</strain>
    </source>
</reference>
<name>A0A9E6MZV2_9PROT</name>
<organism evidence="1 2">
    <name type="scientific">Ferrovum myxofaciens</name>
    <dbReference type="NCBI Taxonomy" id="416213"/>
    <lineage>
        <taxon>Bacteria</taxon>
        <taxon>Pseudomonadati</taxon>
        <taxon>Pseudomonadota</taxon>
        <taxon>Betaproteobacteria</taxon>
        <taxon>Ferrovales</taxon>
        <taxon>Ferrovaceae</taxon>
        <taxon>Ferrovum</taxon>
    </lineage>
</organism>
<gene>
    <name evidence="1" type="ORF">JZL65_03200</name>
</gene>
<sequence length="139" mass="15420">MQRQLITAGFFMEGLHDARPGHNVKPNYDVLIETWGQGCIELVDTLVSYVPFTTTLQEAAAMACDGNYPGVFDYEVSSGFGKWFGEYILEHGDEPSQINAHTWLITHIGAFFAQDLTEQQAENIKAAINDAFIQAMNSA</sequence>
<evidence type="ECO:0000313" key="1">
    <source>
        <dbReference type="EMBL" id="QWY78102.1"/>
    </source>
</evidence>
<evidence type="ECO:0000313" key="2">
    <source>
        <dbReference type="Proteomes" id="UP000683551"/>
    </source>
</evidence>